<gene>
    <name evidence="1" type="ORF">E2C01_063217</name>
</gene>
<dbReference type="EMBL" id="VSRR010028740">
    <property type="protein sequence ID" value="MPC69004.1"/>
    <property type="molecule type" value="Genomic_DNA"/>
</dbReference>
<keyword evidence="2" id="KW-1185">Reference proteome</keyword>
<evidence type="ECO:0000313" key="1">
    <source>
        <dbReference type="EMBL" id="MPC69004.1"/>
    </source>
</evidence>
<protein>
    <submittedName>
        <fullName evidence="1">Uncharacterized protein</fullName>
    </submittedName>
</protein>
<dbReference type="Proteomes" id="UP000324222">
    <property type="component" value="Unassembled WGS sequence"/>
</dbReference>
<proteinExistence type="predicted"/>
<name>A0A5B7HK76_PORTR</name>
<accession>A0A5B7HK76</accession>
<reference evidence="1 2" key="1">
    <citation type="submission" date="2019-05" db="EMBL/GenBank/DDBJ databases">
        <title>Another draft genome of Portunus trituberculatus and its Hox gene families provides insights of decapod evolution.</title>
        <authorList>
            <person name="Jeong J.-H."/>
            <person name="Song I."/>
            <person name="Kim S."/>
            <person name="Choi T."/>
            <person name="Kim D."/>
            <person name="Ryu S."/>
            <person name="Kim W."/>
        </authorList>
    </citation>
    <scope>NUCLEOTIDE SEQUENCE [LARGE SCALE GENOMIC DNA]</scope>
    <source>
        <tissue evidence="1">Muscle</tissue>
    </source>
</reference>
<evidence type="ECO:0000313" key="2">
    <source>
        <dbReference type="Proteomes" id="UP000324222"/>
    </source>
</evidence>
<comment type="caution">
    <text evidence="1">The sequence shown here is derived from an EMBL/GenBank/DDBJ whole genome shotgun (WGS) entry which is preliminary data.</text>
</comment>
<dbReference type="AlphaFoldDB" id="A0A5B7HK76"/>
<sequence>MATRGWWWTLGGGSSLHCCREGCGLVCGEARRGGARQRRVAGCCTH</sequence>
<organism evidence="1 2">
    <name type="scientific">Portunus trituberculatus</name>
    <name type="common">Swimming crab</name>
    <name type="synonym">Neptunus trituberculatus</name>
    <dbReference type="NCBI Taxonomy" id="210409"/>
    <lineage>
        <taxon>Eukaryota</taxon>
        <taxon>Metazoa</taxon>
        <taxon>Ecdysozoa</taxon>
        <taxon>Arthropoda</taxon>
        <taxon>Crustacea</taxon>
        <taxon>Multicrustacea</taxon>
        <taxon>Malacostraca</taxon>
        <taxon>Eumalacostraca</taxon>
        <taxon>Eucarida</taxon>
        <taxon>Decapoda</taxon>
        <taxon>Pleocyemata</taxon>
        <taxon>Brachyura</taxon>
        <taxon>Eubrachyura</taxon>
        <taxon>Portunoidea</taxon>
        <taxon>Portunidae</taxon>
        <taxon>Portuninae</taxon>
        <taxon>Portunus</taxon>
    </lineage>
</organism>